<evidence type="ECO:0000256" key="2">
    <source>
        <dbReference type="ARBA" id="ARBA00023315"/>
    </source>
</evidence>
<evidence type="ECO:0000313" key="5">
    <source>
        <dbReference type="Proteomes" id="UP000054624"/>
    </source>
</evidence>
<dbReference type="SUPFAM" id="SSF55729">
    <property type="entry name" value="Acyl-CoA N-acyltransferases (Nat)"/>
    <property type="match status" value="1"/>
</dbReference>
<dbReference type="InterPro" id="IPR016181">
    <property type="entry name" value="Acyl_CoA_acyltransferase"/>
</dbReference>
<evidence type="ECO:0000256" key="1">
    <source>
        <dbReference type="ARBA" id="ARBA00022679"/>
    </source>
</evidence>
<dbReference type="AlphaFoldDB" id="A0A157ZR73"/>
<dbReference type="EMBL" id="FCOI02000003">
    <property type="protein sequence ID" value="SAK48012.1"/>
    <property type="molecule type" value="Genomic_DNA"/>
</dbReference>
<proteinExistence type="predicted"/>
<dbReference type="InterPro" id="IPR050832">
    <property type="entry name" value="Bact_Acetyltransf"/>
</dbReference>
<dbReference type="RefSeq" id="WP_061159412.1">
    <property type="nucleotide sequence ID" value="NZ_FCOI02000003.1"/>
</dbReference>
<organism evidence="4 5">
    <name type="scientific">Caballeronia temeraria</name>
    <dbReference type="NCBI Taxonomy" id="1777137"/>
    <lineage>
        <taxon>Bacteria</taxon>
        <taxon>Pseudomonadati</taxon>
        <taxon>Pseudomonadota</taxon>
        <taxon>Betaproteobacteria</taxon>
        <taxon>Burkholderiales</taxon>
        <taxon>Burkholderiaceae</taxon>
        <taxon>Caballeronia</taxon>
    </lineage>
</organism>
<dbReference type="Pfam" id="PF00583">
    <property type="entry name" value="Acetyltransf_1"/>
    <property type="match status" value="1"/>
</dbReference>
<accession>A0A157ZR73</accession>
<evidence type="ECO:0000259" key="3">
    <source>
        <dbReference type="PROSITE" id="PS51186"/>
    </source>
</evidence>
<dbReference type="InterPro" id="IPR000182">
    <property type="entry name" value="GNAT_dom"/>
</dbReference>
<keyword evidence="5" id="KW-1185">Reference proteome</keyword>
<protein>
    <submittedName>
        <fullName evidence="4">N-acetyltransferase GCN5</fullName>
    </submittedName>
</protein>
<name>A0A157ZR73_9BURK</name>
<dbReference type="Proteomes" id="UP000054624">
    <property type="component" value="Unassembled WGS sequence"/>
</dbReference>
<dbReference type="PROSITE" id="PS51186">
    <property type="entry name" value="GNAT"/>
    <property type="match status" value="1"/>
</dbReference>
<feature type="domain" description="N-acetyltransferase" evidence="3">
    <location>
        <begin position="7"/>
        <end position="169"/>
    </location>
</feature>
<sequence>MQNAIAPPIRRLTPADAQAFRDVRLEGLQRHPASFGASYDDEHTRPLEWFGARIADHAVFGGFSRDGMLAGVAGLLVPPGAKLRHKGILWGMYVRENARGTGLAAALVESVLAHARGIVDEIKLEVAPDNLAAIQLYRAAGFVEYAREPRALKIDGVYHDSVLMTLCFARVA</sequence>
<keyword evidence="2" id="KW-0012">Acyltransferase</keyword>
<reference evidence="5" key="1">
    <citation type="submission" date="2016-01" db="EMBL/GenBank/DDBJ databases">
        <authorList>
            <person name="Peeters Charlotte."/>
        </authorList>
    </citation>
    <scope>NUCLEOTIDE SEQUENCE [LARGE SCALE GENOMIC DNA]</scope>
</reference>
<dbReference type="GO" id="GO:0016747">
    <property type="term" value="F:acyltransferase activity, transferring groups other than amino-acyl groups"/>
    <property type="evidence" value="ECO:0007669"/>
    <property type="project" value="InterPro"/>
</dbReference>
<dbReference type="PANTHER" id="PTHR43877">
    <property type="entry name" value="AMINOALKYLPHOSPHONATE N-ACETYLTRANSFERASE-RELATED-RELATED"/>
    <property type="match status" value="1"/>
</dbReference>
<keyword evidence="1" id="KW-0808">Transferase</keyword>
<evidence type="ECO:0000313" key="4">
    <source>
        <dbReference type="EMBL" id="SAK48012.1"/>
    </source>
</evidence>
<gene>
    <name evidence="4" type="ORF">AWB76_01129</name>
</gene>
<dbReference type="CDD" id="cd04301">
    <property type="entry name" value="NAT_SF"/>
    <property type="match status" value="1"/>
</dbReference>
<dbReference type="OrthoDB" id="9799092at2"/>
<dbReference type="PANTHER" id="PTHR43877:SF2">
    <property type="entry name" value="AMINOALKYLPHOSPHONATE N-ACETYLTRANSFERASE-RELATED"/>
    <property type="match status" value="1"/>
</dbReference>
<dbReference type="Gene3D" id="3.40.630.30">
    <property type="match status" value="1"/>
</dbReference>